<comment type="similarity">
    <text evidence="3">Belongs to the helicase family. RecQ subfamily.</text>
</comment>
<dbReference type="Pfam" id="PF00270">
    <property type="entry name" value="DEAD"/>
    <property type="match status" value="1"/>
</dbReference>
<evidence type="ECO:0000256" key="10">
    <source>
        <dbReference type="ARBA" id="ARBA00022840"/>
    </source>
</evidence>
<dbReference type="InterPro" id="IPR004589">
    <property type="entry name" value="DNA_helicase_ATP-dep_RecQ"/>
</dbReference>
<comment type="catalytic activity">
    <reaction evidence="15">
        <text>Couples ATP hydrolysis with the unwinding of duplex DNA by translocating in the 3'-5' direction.</text>
        <dbReference type="EC" id="5.6.2.4"/>
    </reaction>
</comment>
<evidence type="ECO:0000313" key="20">
    <source>
        <dbReference type="EMBL" id="MBB6430885.1"/>
    </source>
</evidence>
<dbReference type="NCBIfam" id="TIGR01389">
    <property type="entry name" value="recQ"/>
    <property type="match status" value="1"/>
</dbReference>
<keyword evidence="4" id="KW-0479">Metal-binding</keyword>
<evidence type="ECO:0000259" key="18">
    <source>
        <dbReference type="PROSITE" id="PS51192"/>
    </source>
</evidence>
<evidence type="ECO:0000259" key="19">
    <source>
        <dbReference type="PROSITE" id="PS51194"/>
    </source>
</evidence>
<name>A0A7X0HAM1_9BACT</name>
<keyword evidence="7 20" id="KW-0378">Hydrolase</keyword>
<comment type="cofactor">
    <cofactor evidence="2">
        <name>Zn(2+)</name>
        <dbReference type="ChEBI" id="CHEBI:29105"/>
    </cofactor>
</comment>
<keyword evidence="8 20" id="KW-0347">Helicase</keyword>
<dbReference type="Pfam" id="PF16124">
    <property type="entry name" value="RecQ_Zn_bind"/>
    <property type="match status" value="1"/>
</dbReference>
<keyword evidence="11" id="KW-0238">DNA-binding</keyword>
<evidence type="ECO:0000256" key="3">
    <source>
        <dbReference type="ARBA" id="ARBA00005446"/>
    </source>
</evidence>
<dbReference type="Gene3D" id="1.10.150.80">
    <property type="entry name" value="HRDC domain"/>
    <property type="match status" value="1"/>
</dbReference>
<dbReference type="FunFam" id="1.10.150.80:FF:000002">
    <property type="entry name" value="ATP-dependent DNA helicase RecQ"/>
    <property type="match status" value="1"/>
</dbReference>
<dbReference type="PANTHER" id="PTHR13710:SF105">
    <property type="entry name" value="ATP-DEPENDENT DNA HELICASE Q1"/>
    <property type="match status" value="1"/>
</dbReference>
<feature type="domain" description="Helicase ATP-binding" evidence="18">
    <location>
        <begin position="30"/>
        <end position="203"/>
    </location>
</feature>
<dbReference type="RefSeq" id="WP_184678378.1">
    <property type="nucleotide sequence ID" value="NZ_JACHGY010000001.1"/>
</dbReference>
<dbReference type="FunFam" id="3.40.50.300:FF:000156">
    <property type="entry name" value="ATP-dependent DNA helicase recQ"/>
    <property type="match status" value="1"/>
</dbReference>
<dbReference type="Pfam" id="PF09382">
    <property type="entry name" value="RQC"/>
    <property type="match status" value="1"/>
</dbReference>
<dbReference type="GO" id="GO:0009432">
    <property type="term" value="P:SOS response"/>
    <property type="evidence" value="ECO:0007669"/>
    <property type="project" value="UniProtKB-UniRule"/>
</dbReference>
<dbReference type="GO" id="GO:0003677">
    <property type="term" value="F:DNA binding"/>
    <property type="evidence" value="ECO:0007669"/>
    <property type="project" value="UniProtKB-KW"/>
</dbReference>
<evidence type="ECO:0000256" key="12">
    <source>
        <dbReference type="ARBA" id="ARBA00023172"/>
    </source>
</evidence>
<dbReference type="SUPFAM" id="SSF52540">
    <property type="entry name" value="P-loop containing nucleoside triphosphate hydrolases"/>
    <property type="match status" value="2"/>
</dbReference>
<dbReference type="SMART" id="SM00341">
    <property type="entry name" value="HRDC"/>
    <property type="match status" value="1"/>
</dbReference>
<dbReference type="GO" id="GO:0046872">
    <property type="term" value="F:metal ion binding"/>
    <property type="evidence" value="ECO:0007669"/>
    <property type="project" value="UniProtKB-KW"/>
</dbReference>
<dbReference type="InterPro" id="IPR018982">
    <property type="entry name" value="RQC_domain"/>
</dbReference>
<gene>
    <name evidence="20" type="ORF">HNQ40_002691</name>
</gene>
<evidence type="ECO:0000256" key="5">
    <source>
        <dbReference type="ARBA" id="ARBA00022741"/>
    </source>
</evidence>
<dbReference type="FunFam" id="3.40.50.300:FF:001389">
    <property type="entry name" value="ATP-dependent DNA helicase RecQ"/>
    <property type="match status" value="1"/>
</dbReference>
<dbReference type="AlphaFoldDB" id="A0A7X0HAM1"/>
<dbReference type="Pfam" id="PF00570">
    <property type="entry name" value="HRDC"/>
    <property type="match status" value="1"/>
</dbReference>
<dbReference type="EC" id="5.6.2.4" evidence="16"/>
<evidence type="ECO:0000313" key="21">
    <source>
        <dbReference type="Proteomes" id="UP000541810"/>
    </source>
</evidence>
<evidence type="ECO:0000256" key="7">
    <source>
        <dbReference type="ARBA" id="ARBA00022801"/>
    </source>
</evidence>
<keyword evidence="12" id="KW-0233">DNA recombination</keyword>
<feature type="domain" description="Helicase C-terminal" evidence="19">
    <location>
        <begin position="224"/>
        <end position="373"/>
    </location>
</feature>
<feature type="domain" description="HRDC" evidence="17">
    <location>
        <begin position="537"/>
        <end position="615"/>
    </location>
</feature>
<dbReference type="PROSITE" id="PS51194">
    <property type="entry name" value="HELICASE_CTER"/>
    <property type="match status" value="1"/>
</dbReference>
<keyword evidence="10" id="KW-0067">ATP-binding</keyword>
<evidence type="ECO:0000256" key="4">
    <source>
        <dbReference type="ARBA" id="ARBA00022723"/>
    </source>
</evidence>
<protein>
    <recommendedName>
        <fullName evidence="16">DNA helicase RecQ</fullName>
        <ecNumber evidence="16">5.6.2.4</ecNumber>
    </recommendedName>
</protein>
<dbReference type="GO" id="GO:0005737">
    <property type="term" value="C:cytoplasm"/>
    <property type="evidence" value="ECO:0007669"/>
    <property type="project" value="TreeGrafter"/>
</dbReference>
<dbReference type="GO" id="GO:0006281">
    <property type="term" value="P:DNA repair"/>
    <property type="evidence" value="ECO:0007669"/>
    <property type="project" value="UniProtKB-KW"/>
</dbReference>
<keyword evidence="21" id="KW-1185">Reference proteome</keyword>
<dbReference type="InterPro" id="IPR027417">
    <property type="entry name" value="P-loop_NTPase"/>
</dbReference>
<evidence type="ECO:0000256" key="9">
    <source>
        <dbReference type="ARBA" id="ARBA00022833"/>
    </source>
</evidence>
<dbReference type="SUPFAM" id="SSF47819">
    <property type="entry name" value="HRDC-like"/>
    <property type="match status" value="1"/>
</dbReference>
<dbReference type="SMART" id="SM00490">
    <property type="entry name" value="HELICc"/>
    <property type="match status" value="1"/>
</dbReference>
<keyword evidence="9" id="KW-0862">Zinc</keyword>
<dbReference type="InterPro" id="IPR010997">
    <property type="entry name" value="HRDC-like_sf"/>
</dbReference>
<dbReference type="InterPro" id="IPR006293">
    <property type="entry name" value="DNA_helicase_ATP-dep_RecQ_bac"/>
</dbReference>
<dbReference type="InterPro" id="IPR014001">
    <property type="entry name" value="Helicase_ATP-bd"/>
</dbReference>
<dbReference type="GO" id="GO:0009378">
    <property type="term" value="F:four-way junction helicase activity"/>
    <property type="evidence" value="ECO:0007669"/>
    <property type="project" value="TreeGrafter"/>
</dbReference>
<keyword evidence="13" id="KW-0234">DNA repair</keyword>
<evidence type="ECO:0000259" key="17">
    <source>
        <dbReference type="PROSITE" id="PS50967"/>
    </source>
</evidence>
<dbReference type="Pfam" id="PF00271">
    <property type="entry name" value="Helicase_C"/>
    <property type="match status" value="1"/>
</dbReference>
<accession>A0A7X0HAM1</accession>
<dbReference type="GO" id="GO:0043138">
    <property type="term" value="F:3'-5' DNA helicase activity"/>
    <property type="evidence" value="ECO:0007669"/>
    <property type="project" value="UniProtKB-EC"/>
</dbReference>
<dbReference type="InterPro" id="IPR032284">
    <property type="entry name" value="RecQ_Zn-bd"/>
</dbReference>
<evidence type="ECO:0000256" key="1">
    <source>
        <dbReference type="ARBA" id="ARBA00001946"/>
    </source>
</evidence>
<dbReference type="Proteomes" id="UP000541810">
    <property type="component" value="Unassembled WGS sequence"/>
</dbReference>
<dbReference type="NCBIfam" id="TIGR00614">
    <property type="entry name" value="recQ_fam"/>
    <property type="match status" value="1"/>
</dbReference>
<comment type="caution">
    <text evidence="20">The sequence shown here is derived from an EMBL/GenBank/DDBJ whole genome shotgun (WGS) entry which is preliminary data.</text>
</comment>
<evidence type="ECO:0000256" key="8">
    <source>
        <dbReference type="ARBA" id="ARBA00022806"/>
    </source>
</evidence>
<dbReference type="InterPro" id="IPR044876">
    <property type="entry name" value="HRDC_dom_sf"/>
</dbReference>
<keyword evidence="5" id="KW-0547">Nucleotide-binding</keyword>
<dbReference type="PANTHER" id="PTHR13710">
    <property type="entry name" value="DNA HELICASE RECQ FAMILY MEMBER"/>
    <property type="match status" value="1"/>
</dbReference>
<dbReference type="SMART" id="SM00487">
    <property type="entry name" value="DEXDc"/>
    <property type="match status" value="1"/>
</dbReference>
<dbReference type="GO" id="GO:0006260">
    <property type="term" value="P:DNA replication"/>
    <property type="evidence" value="ECO:0007669"/>
    <property type="project" value="InterPro"/>
</dbReference>
<evidence type="ECO:0000256" key="16">
    <source>
        <dbReference type="NCBIfam" id="TIGR01389"/>
    </source>
</evidence>
<keyword evidence="14" id="KW-0413">Isomerase</keyword>
<evidence type="ECO:0000256" key="14">
    <source>
        <dbReference type="ARBA" id="ARBA00023235"/>
    </source>
</evidence>
<dbReference type="CDD" id="cd18794">
    <property type="entry name" value="SF2_C_RecQ"/>
    <property type="match status" value="1"/>
</dbReference>
<comment type="cofactor">
    <cofactor evidence="1">
        <name>Mg(2+)</name>
        <dbReference type="ChEBI" id="CHEBI:18420"/>
    </cofactor>
</comment>
<sequence>MTVADADHLSHLLKQHFGHDEFRPLQRAIIDDAVAGRDVFVILPTGGGKSLCYQLPALADETGTTVVVSPLIALMQNQVDLLTANGIPATFLNSTLDLDELYQREQDALAGKYRLVYMAPERLMAAPGRALLARLNVSRFAIDEAHCISEWGHDFRPEYRMLGELRTGYDGRFADTPVIALTATATPRVAQDIVRELALRDPAQHQGGFERTNLYYEIRPKQKVVPQILDYLHENPLAEGIVYCQSRKRCEEIADKLKASGIAALPYHAGLEADVREANQHAFIFGDARVVCATIAFGMGVDKPDVRFVFHADLPRHIEGYYQETGRAGRDGLPADCILFYSGGDRAKIEFFINQKETQAEQDHARQQLEQVVKYCHTTGCRTAALLQHFGEDRPGACGHCDNCLKPPQVVDATEDAQKLLSAVARTGQRFGTSHVINVLRGSEAERVTSRGHHELSVHGLGKHQPAGYWRQLVEHLIHHGHLALSDDEYRTAYLTAASKDVLKGEVRIELAQSRVAKPSSERRARTAASTGIDPDLPIDESLFTTLRELRRELARQQGVPPYVVFGDAALRQMAQSLPTTDEAFLRINGVGQTKLSRYGPQFLEAIQQHVDSAQ</sequence>
<dbReference type="GO" id="GO:0016787">
    <property type="term" value="F:hydrolase activity"/>
    <property type="evidence" value="ECO:0007669"/>
    <property type="project" value="UniProtKB-KW"/>
</dbReference>
<dbReference type="InterPro" id="IPR001650">
    <property type="entry name" value="Helicase_C-like"/>
</dbReference>
<proteinExistence type="inferred from homology"/>
<dbReference type="InterPro" id="IPR011545">
    <property type="entry name" value="DEAD/DEAH_box_helicase_dom"/>
</dbReference>
<dbReference type="PROSITE" id="PS51192">
    <property type="entry name" value="HELICASE_ATP_BIND_1"/>
    <property type="match status" value="1"/>
</dbReference>
<reference evidence="20 21" key="1">
    <citation type="submission" date="2020-08" db="EMBL/GenBank/DDBJ databases">
        <title>Genomic Encyclopedia of Type Strains, Phase IV (KMG-IV): sequencing the most valuable type-strain genomes for metagenomic binning, comparative biology and taxonomic classification.</title>
        <authorList>
            <person name="Goeker M."/>
        </authorList>
    </citation>
    <scope>NUCLEOTIDE SEQUENCE [LARGE SCALE GENOMIC DNA]</scope>
    <source>
        <strain evidence="20 21">DSM 103725</strain>
    </source>
</reference>
<evidence type="ECO:0000256" key="11">
    <source>
        <dbReference type="ARBA" id="ARBA00023125"/>
    </source>
</evidence>
<dbReference type="Gene3D" id="1.10.10.10">
    <property type="entry name" value="Winged helix-like DNA-binding domain superfamily/Winged helix DNA-binding domain"/>
    <property type="match status" value="1"/>
</dbReference>
<dbReference type="SMART" id="SM00956">
    <property type="entry name" value="RQC"/>
    <property type="match status" value="1"/>
</dbReference>
<organism evidence="20 21">
    <name type="scientific">Algisphaera agarilytica</name>
    <dbReference type="NCBI Taxonomy" id="1385975"/>
    <lineage>
        <taxon>Bacteria</taxon>
        <taxon>Pseudomonadati</taxon>
        <taxon>Planctomycetota</taxon>
        <taxon>Phycisphaerae</taxon>
        <taxon>Phycisphaerales</taxon>
        <taxon>Phycisphaeraceae</taxon>
        <taxon>Algisphaera</taxon>
    </lineage>
</organism>
<keyword evidence="6" id="KW-0227">DNA damage</keyword>
<dbReference type="InterPro" id="IPR036388">
    <property type="entry name" value="WH-like_DNA-bd_sf"/>
</dbReference>
<evidence type="ECO:0000256" key="15">
    <source>
        <dbReference type="ARBA" id="ARBA00034617"/>
    </source>
</evidence>
<dbReference type="InterPro" id="IPR002121">
    <property type="entry name" value="HRDC_dom"/>
</dbReference>
<evidence type="ECO:0000256" key="13">
    <source>
        <dbReference type="ARBA" id="ARBA00023204"/>
    </source>
</evidence>
<dbReference type="EMBL" id="JACHGY010000001">
    <property type="protein sequence ID" value="MBB6430885.1"/>
    <property type="molecule type" value="Genomic_DNA"/>
</dbReference>
<dbReference type="PROSITE" id="PS50967">
    <property type="entry name" value="HRDC"/>
    <property type="match status" value="1"/>
</dbReference>
<dbReference type="GO" id="GO:0006310">
    <property type="term" value="P:DNA recombination"/>
    <property type="evidence" value="ECO:0007669"/>
    <property type="project" value="UniProtKB-UniRule"/>
</dbReference>
<dbReference type="GO" id="GO:0005524">
    <property type="term" value="F:ATP binding"/>
    <property type="evidence" value="ECO:0007669"/>
    <property type="project" value="UniProtKB-KW"/>
</dbReference>
<dbReference type="Gene3D" id="3.40.50.300">
    <property type="entry name" value="P-loop containing nucleotide triphosphate hydrolases"/>
    <property type="match status" value="2"/>
</dbReference>
<dbReference type="GO" id="GO:0005694">
    <property type="term" value="C:chromosome"/>
    <property type="evidence" value="ECO:0007669"/>
    <property type="project" value="TreeGrafter"/>
</dbReference>
<dbReference type="CDD" id="cd17920">
    <property type="entry name" value="DEXHc_RecQ"/>
    <property type="match status" value="1"/>
</dbReference>
<evidence type="ECO:0000256" key="6">
    <source>
        <dbReference type="ARBA" id="ARBA00022763"/>
    </source>
</evidence>
<evidence type="ECO:0000256" key="2">
    <source>
        <dbReference type="ARBA" id="ARBA00001947"/>
    </source>
</evidence>